<feature type="domain" description="HipA-like C-terminal" evidence="4">
    <location>
        <begin position="181"/>
        <end position="393"/>
    </location>
</feature>
<evidence type="ECO:0000313" key="6">
    <source>
        <dbReference type="Proteomes" id="UP000289859"/>
    </source>
</evidence>
<dbReference type="RefSeq" id="WP_128766107.1">
    <property type="nucleotide sequence ID" value="NZ_JBHUOO010000007.1"/>
</dbReference>
<comment type="similarity">
    <text evidence="1">Belongs to the HipA Ser/Thr kinase family.</text>
</comment>
<dbReference type="GO" id="GO:0004674">
    <property type="term" value="F:protein serine/threonine kinase activity"/>
    <property type="evidence" value="ECO:0007669"/>
    <property type="project" value="TreeGrafter"/>
</dbReference>
<evidence type="ECO:0000256" key="1">
    <source>
        <dbReference type="ARBA" id="ARBA00010164"/>
    </source>
</evidence>
<reference evidence="5 6" key="1">
    <citation type="submission" date="2018-07" db="EMBL/GenBank/DDBJ databases">
        <title>Leeuwenhoekiella genomics.</title>
        <authorList>
            <person name="Tahon G."/>
            <person name="Willems A."/>
        </authorList>
    </citation>
    <scope>NUCLEOTIDE SEQUENCE [LARGE SCALE GENOMIC DNA]</scope>
    <source>
        <strain evidence="5 6">LMG 29608</strain>
    </source>
</reference>
<sequence>MVVGKFDIYVFADWIGLGGPRLIGTLSAHFAKGKKAFSFEYASEWLKTKNQRLLDPDIQFYSGPQFPSEKENFGIFLDSMPDTWGKTLMKRKAAQEARENNERPRTLYEIDYLLGVFDESRMGALRFKTELDGPFLDNDNQTPTPPWSSLGELQKAVNQLENDEQNDTIRKWIAVLIAPGSSLGGARPKANVLDSQKNLWIAKFPSKSDTVDKALWEFLAYRLATAAAIEMAESKVEKIKGPYHTFLTRRFDRENTERIHFASAMTMTGNTEDVLRGKTASYLELVEFIENYGVHVETNLHQLWRRMVFNIAISNTDDHLRNHGFILREKGWELAPAYDLNPSVDKNGLSLNIDMDDNALDFDLAKSVGVYFRLNEQEMNAILNEIQIVVNDWKVIAKEIGIKNAEIELMESAFRI</sequence>
<protein>
    <submittedName>
        <fullName evidence="5">Serine/threonine-protein kinase HipA</fullName>
    </submittedName>
</protein>
<keyword evidence="2" id="KW-0808">Transferase</keyword>
<evidence type="ECO:0000256" key="3">
    <source>
        <dbReference type="ARBA" id="ARBA00022777"/>
    </source>
</evidence>
<organism evidence="5 6">
    <name type="scientific">Leeuwenhoekiella polynyae</name>
    <dbReference type="NCBI Taxonomy" id="1550906"/>
    <lineage>
        <taxon>Bacteria</taxon>
        <taxon>Pseudomonadati</taxon>
        <taxon>Bacteroidota</taxon>
        <taxon>Flavobacteriia</taxon>
        <taxon>Flavobacteriales</taxon>
        <taxon>Flavobacteriaceae</taxon>
        <taxon>Leeuwenhoekiella</taxon>
    </lineage>
</organism>
<name>A0A4Q0P0R7_9FLAO</name>
<dbReference type="InterPro" id="IPR052028">
    <property type="entry name" value="HipA_Ser/Thr_kinase"/>
</dbReference>
<dbReference type="PANTHER" id="PTHR37419:SF8">
    <property type="entry name" value="TOXIN YJJJ"/>
    <property type="match status" value="1"/>
</dbReference>
<dbReference type="EMBL" id="QOVK01000013">
    <property type="protein sequence ID" value="RXG20063.1"/>
    <property type="molecule type" value="Genomic_DNA"/>
</dbReference>
<dbReference type="OrthoDB" id="9805913at2"/>
<accession>A0A4Q0P0R7</accession>
<dbReference type="GO" id="GO:0005829">
    <property type="term" value="C:cytosol"/>
    <property type="evidence" value="ECO:0007669"/>
    <property type="project" value="TreeGrafter"/>
</dbReference>
<dbReference type="Pfam" id="PF07804">
    <property type="entry name" value="HipA_C"/>
    <property type="match status" value="1"/>
</dbReference>
<evidence type="ECO:0000256" key="2">
    <source>
        <dbReference type="ARBA" id="ARBA00022679"/>
    </source>
</evidence>
<gene>
    <name evidence="5" type="ORF">DSM02_2714</name>
</gene>
<dbReference type="InterPro" id="IPR012893">
    <property type="entry name" value="HipA-like_C"/>
</dbReference>
<dbReference type="Gene3D" id="1.10.1070.20">
    <property type="match status" value="1"/>
</dbReference>
<dbReference type="AlphaFoldDB" id="A0A4Q0P0R7"/>
<proteinExistence type="inferred from homology"/>
<evidence type="ECO:0000259" key="4">
    <source>
        <dbReference type="Pfam" id="PF07804"/>
    </source>
</evidence>
<comment type="caution">
    <text evidence="5">The sequence shown here is derived from an EMBL/GenBank/DDBJ whole genome shotgun (WGS) entry which is preliminary data.</text>
</comment>
<dbReference type="PANTHER" id="PTHR37419">
    <property type="entry name" value="SERINE/THREONINE-PROTEIN KINASE TOXIN HIPA"/>
    <property type="match status" value="1"/>
</dbReference>
<keyword evidence="3 5" id="KW-0418">Kinase</keyword>
<dbReference type="Proteomes" id="UP000289859">
    <property type="component" value="Unassembled WGS sequence"/>
</dbReference>
<keyword evidence="6" id="KW-1185">Reference proteome</keyword>
<evidence type="ECO:0000313" key="5">
    <source>
        <dbReference type="EMBL" id="RXG20063.1"/>
    </source>
</evidence>